<accession>A0A4P7CZK6</accession>
<proteinExistence type="predicted"/>
<dbReference type="InterPro" id="IPR011990">
    <property type="entry name" value="TPR-like_helical_dom_sf"/>
</dbReference>
<reference evidence="6 7" key="1">
    <citation type="submission" date="2019-03" db="EMBL/GenBank/DDBJ databases">
        <title>Paraburkholderia sp. 7MH5, isolated from subtropical forest soil.</title>
        <authorList>
            <person name="Gao Z.-H."/>
            <person name="Qiu L.-H."/>
        </authorList>
    </citation>
    <scope>NUCLEOTIDE SEQUENCE [LARGE SCALE GENOMIC DNA]</scope>
    <source>
        <strain evidence="6 7">7MH5</strain>
    </source>
</reference>
<feature type="region of interest" description="Disordered" evidence="4">
    <location>
        <begin position="360"/>
        <end position="393"/>
    </location>
</feature>
<dbReference type="CDD" id="cd06170">
    <property type="entry name" value="LuxR_C_like"/>
    <property type="match status" value="1"/>
</dbReference>
<keyword evidence="2" id="KW-0238">DNA-binding</keyword>
<dbReference type="EMBL" id="CP038150">
    <property type="protein sequence ID" value="QBR01776.1"/>
    <property type="molecule type" value="Genomic_DNA"/>
</dbReference>
<sequence>MPPSVPPAVPPSAPDAPGAGRAASEFVLKTIAPREPAHLFTRARLGAANAAVRERPAVLVQAPAGFGKTSLLALWRREHLAHGTAVAWFSADERDDAQRLVPGLVQAVRTACARPAFARHLADGVVGAAHELEGVTAWLAKVAQLSFELVLIVDEAERLPASGVHALAYILHNAPPNLRTIVAARHGLDAPLTDLLAYGQCALVDADTLRFRVDETIALAAARFGERIDADASARLFELCEGWPLGLQLALAAMERASDPRRIVEPLEGVSGELRERLVRALIARLAPADVDFLTRICIVDTLHPALCAALTGEAQAAEQLARLARDTPIFTAADGNEWLQLHALVRDVLRARLAQWPQSEGAALQTQPRTPRPTQTPAQTQAQTPAQTQAQTQAQLHARAAAWLAEQGMTDRAARHAHAAGQHRLAFELAERSLLDAVRQGHLSAMLEWLELLPEAELEARPRLRLAAAWALALGERHPEAGRQVERVLAGPNVDAELRYECALILSAAAYFADDIDRCIALFEPWMDAAPGAQPWLAQVHANRLGARALALGEPAQARQFQQRLPRAPREPAQQSYVGRWGAFVVGLSYIWEGQLQLADAVLTPALASADADLGRRHPLSCMLATLCATLAYEAGRVDEAAALLANRLDVLERSGTPDTVILAWRTAARIAAARGAEHRALDLLESLHALGVTRRLPRLSMASLAEQVRLHASCYRVQTCEALMQRIDELALNEAAPQRPLWRRQILLMRSLAEANAAIAARRWQQALDALDEAAQLADAMKRRCDAIAIMALRAYALEQTGASGRALLIEAVDLAQTFHLARTLSDLHPAVADWARRTLETTPGAAAHGPNPIAAPRVIRAAPQTRAVSGVVLTPKEREILELLGRTLSNKEIALAMGVGEETIKWHLKNLFGKLDASSRKHAVRRALMLGLLESTD</sequence>
<dbReference type="InterPro" id="IPR000792">
    <property type="entry name" value="Tscrpt_reg_LuxR_C"/>
</dbReference>
<evidence type="ECO:0000256" key="4">
    <source>
        <dbReference type="SAM" id="MobiDB-lite"/>
    </source>
</evidence>
<dbReference type="Pfam" id="PF00196">
    <property type="entry name" value="GerE"/>
    <property type="match status" value="1"/>
</dbReference>
<feature type="region of interest" description="Disordered" evidence="4">
    <location>
        <begin position="1"/>
        <end position="20"/>
    </location>
</feature>
<dbReference type="GO" id="GO:0006355">
    <property type="term" value="P:regulation of DNA-templated transcription"/>
    <property type="evidence" value="ECO:0007669"/>
    <property type="project" value="InterPro"/>
</dbReference>
<dbReference type="InterPro" id="IPR041617">
    <property type="entry name" value="TPR_MalT"/>
</dbReference>
<evidence type="ECO:0000313" key="6">
    <source>
        <dbReference type="EMBL" id="QBR01776.1"/>
    </source>
</evidence>
<dbReference type="InterPro" id="IPR027417">
    <property type="entry name" value="P-loop_NTPase"/>
</dbReference>
<evidence type="ECO:0000256" key="3">
    <source>
        <dbReference type="ARBA" id="ARBA00023163"/>
    </source>
</evidence>
<dbReference type="PROSITE" id="PS50043">
    <property type="entry name" value="HTH_LUXR_2"/>
    <property type="match status" value="1"/>
</dbReference>
<dbReference type="SUPFAM" id="SSF46894">
    <property type="entry name" value="C-terminal effector domain of the bipartite response regulators"/>
    <property type="match status" value="1"/>
</dbReference>
<protein>
    <submittedName>
        <fullName evidence="6">LuxR family transcriptional regulator</fullName>
    </submittedName>
</protein>
<dbReference type="Pfam" id="PF17874">
    <property type="entry name" value="TPR_MalT"/>
    <property type="match status" value="1"/>
</dbReference>
<dbReference type="PANTHER" id="PTHR44688:SF16">
    <property type="entry name" value="DNA-BINDING TRANSCRIPTIONAL ACTIVATOR DEVR_DOSR"/>
    <property type="match status" value="1"/>
</dbReference>
<keyword evidence="1" id="KW-0805">Transcription regulation</keyword>
<dbReference type="GO" id="GO:0003677">
    <property type="term" value="F:DNA binding"/>
    <property type="evidence" value="ECO:0007669"/>
    <property type="project" value="UniProtKB-KW"/>
</dbReference>
<keyword evidence="7" id="KW-1185">Reference proteome</keyword>
<dbReference type="RefSeq" id="WP_134756761.1">
    <property type="nucleotide sequence ID" value="NZ_CP038150.1"/>
</dbReference>
<feature type="domain" description="HTH luxR-type" evidence="5">
    <location>
        <begin position="869"/>
        <end position="934"/>
    </location>
</feature>
<evidence type="ECO:0000259" key="5">
    <source>
        <dbReference type="PROSITE" id="PS50043"/>
    </source>
</evidence>
<gene>
    <name evidence="6" type="ORF">E1956_32005</name>
</gene>
<feature type="compositionally biased region" description="Low complexity" evidence="4">
    <location>
        <begin position="364"/>
        <end position="393"/>
    </location>
</feature>
<dbReference type="SUPFAM" id="SSF52540">
    <property type="entry name" value="P-loop containing nucleoside triphosphate hydrolases"/>
    <property type="match status" value="1"/>
</dbReference>
<feature type="compositionally biased region" description="Pro residues" evidence="4">
    <location>
        <begin position="1"/>
        <end position="14"/>
    </location>
</feature>
<dbReference type="KEGG" id="ppai:E1956_32005"/>
<name>A0A4P7CZK6_9BURK</name>
<dbReference type="InterPro" id="IPR016032">
    <property type="entry name" value="Sig_transdc_resp-reg_C-effctor"/>
</dbReference>
<dbReference type="Proteomes" id="UP000295727">
    <property type="component" value="Chromosome 3"/>
</dbReference>
<evidence type="ECO:0000256" key="2">
    <source>
        <dbReference type="ARBA" id="ARBA00023125"/>
    </source>
</evidence>
<keyword evidence="3" id="KW-0804">Transcription</keyword>
<dbReference type="Pfam" id="PF25873">
    <property type="entry name" value="WHD_MalT"/>
    <property type="match status" value="1"/>
</dbReference>
<dbReference type="InterPro" id="IPR059106">
    <property type="entry name" value="WHD_MalT"/>
</dbReference>
<evidence type="ECO:0000256" key="1">
    <source>
        <dbReference type="ARBA" id="ARBA00023015"/>
    </source>
</evidence>
<organism evidence="6 7">
    <name type="scientific">Paraburkholderia pallida</name>
    <dbReference type="NCBI Taxonomy" id="2547399"/>
    <lineage>
        <taxon>Bacteria</taxon>
        <taxon>Pseudomonadati</taxon>
        <taxon>Pseudomonadota</taxon>
        <taxon>Betaproteobacteria</taxon>
        <taxon>Burkholderiales</taxon>
        <taxon>Burkholderiaceae</taxon>
        <taxon>Paraburkholderia</taxon>
    </lineage>
</organism>
<dbReference type="SMART" id="SM00421">
    <property type="entry name" value="HTH_LUXR"/>
    <property type="match status" value="1"/>
</dbReference>
<dbReference type="InterPro" id="IPR036388">
    <property type="entry name" value="WH-like_DNA-bd_sf"/>
</dbReference>
<dbReference type="PRINTS" id="PR00038">
    <property type="entry name" value="HTHLUXR"/>
</dbReference>
<dbReference type="Gene3D" id="1.25.40.10">
    <property type="entry name" value="Tetratricopeptide repeat domain"/>
    <property type="match status" value="1"/>
</dbReference>
<dbReference type="Gene3D" id="1.10.10.10">
    <property type="entry name" value="Winged helix-like DNA-binding domain superfamily/Winged helix DNA-binding domain"/>
    <property type="match status" value="1"/>
</dbReference>
<dbReference type="AlphaFoldDB" id="A0A4P7CZK6"/>
<dbReference type="PANTHER" id="PTHR44688">
    <property type="entry name" value="DNA-BINDING TRANSCRIPTIONAL ACTIVATOR DEVR_DOSR"/>
    <property type="match status" value="1"/>
</dbReference>
<evidence type="ECO:0000313" key="7">
    <source>
        <dbReference type="Proteomes" id="UP000295727"/>
    </source>
</evidence>
<dbReference type="OrthoDB" id="134985at2"/>